<sequence>MNSYKYKCRPSANRRECLPLKMIKIKSNNDDRKIPKTQFDLFHSTLNYLQGRHFTVAVFKTYIAIIGVFFKVLFMLFLWFISTCQDYLPMVYCKSFSSLSKTNRKQCSYSLLLLRQRNGSLSRGNIAQLSSSVSLK</sequence>
<name>T1JAD2_STRMM</name>
<dbReference type="EMBL" id="JH431989">
    <property type="status" value="NOT_ANNOTATED_CDS"/>
    <property type="molecule type" value="Genomic_DNA"/>
</dbReference>
<dbReference type="Proteomes" id="UP000014500">
    <property type="component" value="Unassembled WGS sequence"/>
</dbReference>
<keyword evidence="1" id="KW-0812">Transmembrane</keyword>
<keyword evidence="1" id="KW-0472">Membrane</keyword>
<organism evidence="2 3">
    <name type="scientific">Strigamia maritima</name>
    <name type="common">European centipede</name>
    <name type="synonym">Geophilus maritimus</name>
    <dbReference type="NCBI Taxonomy" id="126957"/>
    <lineage>
        <taxon>Eukaryota</taxon>
        <taxon>Metazoa</taxon>
        <taxon>Ecdysozoa</taxon>
        <taxon>Arthropoda</taxon>
        <taxon>Myriapoda</taxon>
        <taxon>Chilopoda</taxon>
        <taxon>Pleurostigmophora</taxon>
        <taxon>Geophilomorpha</taxon>
        <taxon>Linotaeniidae</taxon>
        <taxon>Strigamia</taxon>
    </lineage>
</organism>
<protein>
    <submittedName>
        <fullName evidence="2">Uncharacterized protein</fullName>
    </submittedName>
</protein>
<keyword evidence="1" id="KW-1133">Transmembrane helix</keyword>
<evidence type="ECO:0000313" key="2">
    <source>
        <dbReference type="EnsemblMetazoa" id="SMAR010693-PA"/>
    </source>
</evidence>
<dbReference type="HOGENOM" id="CLU_1880662_0_0_1"/>
<accession>T1JAD2</accession>
<reference evidence="3" key="1">
    <citation type="submission" date="2011-05" db="EMBL/GenBank/DDBJ databases">
        <authorList>
            <person name="Richards S.R."/>
            <person name="Qu J."/>
            <person name="Jiang H."/>
            <person name="Jhangiani S.N."/>
            <person name="Agravi P."/>
            <person name="Goodspeed R."/>
            <person name="Gross S."/>
            <person name="Mandapat C."/>
            <person name="Jackson L."/>
            <person name="Mathew T."/>
            <person name="Pu L."/>
            <person name="Thornton R."/>
            <person name="Saada N."/>
            <person name="Wilczek-Boney K.B."/>
            <person name="Lee S."/>
            <person name="Kovar C."/>
            <person name="Wu Y."/>
            <person name="Scherer S.E."/>
            <person name="Worley K.C."/>
            <person name="Muzny D.M."/>
            <person name="Gibbs R."/>
        </authorList>
    </citation>
    <scope>NUCLEOTIDE SEQUENCE</scope>
    <source>
        <strain evidence="3">Brora</strain>
    </source>
</reference>
<dbReference type="EnsemblMetazoa" id="SMAR010693-RA">
    <property type="protein sequence ID" value="SMAR010693-PA"/>
    <property type="gene ID" value="SMAR010693"/>
</dbReference>
<proteinExistence type="predicted"/>
<feature type="transmembrane region" description="Helical" evidence="1">
    <location>
        <begin position="62"/>
        <end position="81"/>
    </location>
</feature>
<keyword evidence="3" id="KW-1185">Reference proteome</keyword>
<evidence type="ECO:0000313" key="3">
    <source>
        <dbReference type="Proteomes" id="UP000014500"/>
    </source>
</evidence>
<reference evidence="2" key="2">
    <citation type="submission" date="2015-02" db="UniProtKB">
        <authorList>
            <consortium name="EnsemblMetazoa"/>
        </authorList>
    </citation>
    <scope>IDENTIFICATION</scope>
</reference>
<dbReference type="AlphaFoldDB" id="T1JAD2"/>
<evidence type="ECO:0000256" key="1">
    <source>
        <dbReference type="SAM" id="Phobius"/>
    </source>
</evidence>